<accession>A0A2T4A0Q2</accession>
<evidence type="ECO:0000313" key="3">
    <source>
        <dbReference type="Proteomes" id="UP000241690"/>
    </source>
</evidence>
<dbReference type="AlphaFoldDB" id="A0A2T4A0Q2"/>
<dbReference type="EMBL" id="KZ679687">
    <property type="protein sequence ID" value="PTB50639.1"/>
    <property type="molecule type" value="Genomic_DNA"/>
</dbReference>
<gene>
    <name evidence="2" type="ORF">M431DRAFT_498762</name>
</gene>
<dbReference type="RefSeq" id="XP_024770316.1">
    <property type="nucleotide sequence ID" value="XM_024917732.1"/>
</dbReference>
<reference evidence="2 3" key="1">
    <citation type="submission" date="2016-07" db="EMBL/GenBank/DDBJ databases">
        <title>Multiple horizontal gene transfer events from other fungi enriched the ability of initially mycotrophic Trichoderma (Ascomycota) to feed on dead plant biomass.</title>
        <authorList>
            <consortium name="DOE Joint Genome Institute"/>
            <person name="Aerts A."/>
            <person name="Atanasova L."/>
            <person name="Chenthamara K."/>
            <person name="Zhang J."/>
            <person name="Grujic M."/>
            <person name="Henrissat B."/>
            <person name="Kuo A."/>
            <person name="Salamov A."/>
            <person name="Lipzen A."/>
            <person name="Labutti K."/>
            <person name="Barry K."/>
            <person name="Miao Y."/>
            <person name="Rahimi M.J."/>
            <person name="Shen Q."/>
            <person name="Grigoriev I.V."/>
            <person name="Kubicek C.P."/>
            <person name="Druzhinina I.S."/>
        </authorList>
    </citation>
    <scope>NUCLEOTIDE SEQUENCE [LARGE SCALE GENOMIC DNA]</scope>
    <source>
        <strain evidence="2 3">CBS 226.95</strain>
    </source>
</reference>
<dbReference type="Proteomes" id="UP000241690">
    <property type="component" value="Unassembled WGS sequence"/>
</dbReference>
<evidence type="ECO:0000256" key="1">
    <source>
        <dbReference type="SAM" id="MobiDB-lite"/>
    </source>
</evidence>
<protein>
    <submittedName>
        <fullName evidence="2">Uncharacterized protein</fullName>
    </submittedName>
</protein>
<name>A0A2T4A0Q2_TRIHA</name>
<dbReference type="GeneID" id="36626301"/>
<feature type="region of interest" description="Disordered" evidence="1">
    <location>
        <begin position="1"/>
        <end position="87"/>
    </location>
</feature>
<keyword evidence="3" id="KW-1185">Reference proteome</keyword>
<feature type="compositionally biased region" description="Polar residues" evidence="1">
    <location>
        <begin position="33"/>
        <end position="49"/>
    </location>
</feature>
<sequence length="87" mass="9334">MTLDKSLFMTLAIQEAQKDDAQPGGSADKSELPIQQSSASVPSHGTTGQDAEGDAELEQHSTCTSSARKRPADETSPLSRPKHKRKK</sequence>
<evidence type="ECO:0000313" key="2">
    <source>
        <dbReference type="EMBL" id="PTB50639.1"/>
    </source>
</evidence>
<proteinExistence type="predicted"/>
<organism evidence="2 3">
    <name type="scientific">Trichoderma harzianum CBS 226.95</name>
    <dbReference type="NCBI Taxonomy" id="983964"/>
    <lineage>
        <taxon>Eukaryota</taxon>
        <taxon>Fungi</taxon>
        <taxon>Dikarya</taxon>
        <taxon>Ascomycota</taxon>
        <taxon>Pezizomycotina</taxon>
        <taxon>Sordariomycetes</taxon>
        <taxon>Hypocreomycetidae</taxon>
        <taxon>Hypocreales</taxon>
        <taxon>Hypocreaceae</taxon>
        <taxon>Trichoderma</taxon>
    </lineage>
</organism>